<evidence type="ECO:0000313" key="1">
    <source>
        <dbReference type="EMBL" id="SNV04894.1"/>
    </source>
</evidence>
<dbReference type="Proteomes" id="UP000215539">
    <property type="component" value="Chromosome 1"/>
</dbReference>
<dbReference type="AlphaFoldDB" id="A0AAX2GVX9"/>
<reference evidence="1 2" key="1">
    <citation type="submission" date="2017-06" db="EMBL/GenBank/DDBJ databases">
        <authorList>
            <consortium name="Pathogen Informatics"/>
        </authorList>
    </citation>
    <scope>NUCLEOTIDE SEQUENCE [LARGE SCALE GENOMIC DNA]</scope>
    <source>
        <strain evidence="1 2">NCTC12947</strain>
    </source>
</reference>
<dbReference type="EMBL" id="LT906449">
    <property type="protein sequence ID" value="SNV04894.1"/>
    <property type="molecule type" value="Genomic_DNA"/>
</dbReference>
<name>A0AAX2GVX9_9FLAO</name>
<organism evidence="1 2">
    <name type="scientific">Capnocytophaga haemolytica</name>
    <dbReference type="NCBI Taxonomy" id="45243"/>
    <lineage>
        <taxon>Bacteria</taxon>
        <taxon>Pseudomonadati</taxon>
        <taxon>Bacteroidota</taxon>
        <taxon>Flavobacteriia</taxon>
        <taxon>Flavobacteriales</taxon>
        <taxon>Flavobacteriaceae</taxon>
        <taxon>Capnocytophaga</taxon>
    </lineage>
</organism>
<accession>A0AAX2GVX9</accession>
<proteinExistence type="predicted"/>
<sequence>MPEPYAVRWTGGKRQVYRTKRDFEYGKLSSFGTTNKRLDRSFGK</sequence>
<gene>
    <name evidence="1" type="ORF">SAMEA44541418_00508</name>
</gene>
<evidence type="ECO:0000313" key="2">
    <source>
        <dbReference type="Proteomes" id="UP000215539"/>
    </source>
</evidence>
<protein>
    <submittedName>
        <fullName evidence="1">Uncharacterized protein</fullName>
    </submittedName>
</protein>